<dbReference type="Gene3D" id="3.40.50.1000">
    <property type="entry name" value="HAD superfamily/HAD-like"/>
    <property type="match status" value="1"/>
</dbReference>
<dbReference type="Proteomes" id="UP000029917">
    <property type="component" value="Unassembled WGS sequence"/>
</dbReference>
<dbReference type="RefSeq" id="WP_036717577.1">
    <property type="nucleotide sequence ID" value="NZ_JRKS01000010.1"/>
</dbReference>
<dbReference type="PANTHER" id="PTHR43316">
    <property type="entry name" value="HYDROLASE, HALOACID DELAHOGENASE-RELATED"/>
    <property type="match status" value="1"/>
</dbReference>
<evidence type="ECO:0000313" key="3">
    <source>
        <dbReference type="Proteomes" id="UP000029917"/>
    </source>
</evidence>
<dbReference type="InterPro" id="IPR051540">
    <property type="entry name" value="S-2-haloacid_dehalogenase"/>
</dbReference>
<dbReference type="InterPro" id="IPR023214">
    <property type="entry name" value="HAD_sf"/>
</dbReference>
<dbReference type="Gene3D" id="1.10.150.240">
    <property type="entry name" value="Putative phosphatase, domain 2"/>
    <property type="match status" value="1"/>
</dbReference>
<reference evidence="2 3" key="2">
    <citation type="submission" date="2014-10" db="EMBL/GenBank/DDBJ databases">
        <title>Paracoccus sanguinis sp. nov., isolated from clinical specimens of New York State patients.</title>
        <authorList>
            <person name="Mingle L.A."/>
            <person name="Cole J.A."/>
            <person name="Lapierre P."/>
            <person name="Musser K.A."/>
        </authorList>
    </citation>
    <scope>NUCLEOTIDE SEQUENCE [LARGE SCALE GENOMIC DNA]</scope>
    <source>
        <strain evidence="2 3">HAMBI 3106</strain>
    </source>
</reference>
<dbReference type="AlphaFoldDB" id="A0A099FCY8"/>
<dbReference type="InterPro" id="IPR023198">
    <property type="entry name" value="PGP-like_dom2"/>
</dbReference>
<dbReference type="OrthoDB" id="6101375at2"/>
<keyword evidence="3" id="KW-1185">Reference proteome</keyword>
<evidence type="ECO:0000256" key="1">
    <source>
        <dbReference type="ARBA" id="ARBA00022801"/>
    </source>
</evidence>
<organism evidence="2 3">
    <name type="scientific">Paracoccus sphaerophysae</name>
    <dbReference type="NCBI Taxonomy" id="690417"/>
    <lineage>
        <taxon>Bacteria</taxon>
        <taxon>Pseudomonadati</taxon>
        <taxon>Pseudomonadota</taxon>
        <taxon>Alphaproteobacteria</taxon>
        <taxon>Rhodobacterales</taxon>
        <taxon>Paracoccaceae</taxon>
        <taxon>Paracoccus</taxon>
    </lineage>
</organism>
<reference evidence="2 3" key="1">
    <citation type="submission" date="2014-09" db="EMBL/GenBank/DDBJ databases">
        <authorList>
            <person name="McGinnis J.M."/>
            <person name="Wolfgang W.J."/>
        </authorList>
    </citation>
    <scope>NUCLEOTIDE SEQUENCE [LARGE SCALE GENOMIC DNA]</scope>
    <source>
        <strain evidence="2 3">HAMBI 3106</strain>
    </source>
</reference>
<proteinExistence type="predicted"/>
<keyword evidence="1 2" id="KW-0378">Hydrolase</keyword>
<name>A0A099FCY8_9RHOB</name>
<accession>A0A099FCY8</accession>
<dbReference type="InterPro" id="IPR036412">
    <property type="entry name" value="HAD-like_sf"/>
</dbReference>
<dbReference type="GO" id="GO:0016787">
    <property type="term" value="F:hydrolase activity"/>
    <property type="evidence" value="ECO:0007669"/>
    <property type="project" value="UniProtKB-KW"/>
</dbReference>
<evidence type="ECO:0000313" key="2">
    <source>
        <dbReference type="EMBL" id="KGJ08429.1"/>
    </source>
</evidence>
<dbReference type="EMBL" id="JRKS01000010">
    <property type="protein sequence ID" value="KGJ08429.1"/>
    <property type="molecule type" value="Genomic_DNA"/>
</dbReference>
<sequence length="232" mass="25363">MLTIGLDADDTLWENEAFFHLTQEDFVRLLADHADAATVRARLYDTEIRNLEIYGYGIKGFTLSMIQTALELTGGDLPGPVTARLLALGQEMLRHPVRLLAGVEAALDALADHRLILITKGDVMDQERKVASSGLAARFERIEIVQHKTEDAYAAVLKRAGVAPEGFLMAGNSMKSDVLPVIGIGGHGVLIPAALGWAHEHADDPDHPRFHRLARIGELAALVARIERDLRP</sequence>
<dbReference type="PANTHER" id="PTHR43316:SF8">
    <property type="entry name" value="HAD FAMILY HYDROLASE"/>
    <property type="match status" value="1"/>
</dbReference>
<dbReference type="SUPFAM" id="SSF56784">
    <property type="entry name" value="HAD-like"/>
    <property type="match status" value="1"/>
</dbReference>
<protein>
    <submittedName>
        <fullName evidence="2">HAD family hydrolase</fullName>
    </submittedName>
</protein>
<comment type="caution">
    <text evidence="2">The sequence shown here is derived from an EMBL/GenBank/DDBJ whole genome shotgun (WGS) entry which is preliminary data.</text>
</comment>
<gene>
    <name evidence="2" type="ORF">IC63_05345</name>
</gene>
<dbReference type="STRING" id="690417.IC63_05345"/>